<keyword evidence="2 5" id="KW-0812">Transmembrane</keyword>
<accession>A0ABY5TLP1</accession>
<protein>
    <submittedName>
        <fullName evidence="7">YIP1 family protein</fullName>
    </submittedName>
</protein>
<feature type="transmembrane region" description="Helical" evidence="5">
    <location>
        <begin position="127"/>
        <end position="150"/>
    </location>
</feature>
<evidence type="ECO:0000313" key="8">
    <source>
        <dbReference type="Proteomes" id="UP001059934"/>
    </source>
</evidence>
<reference evidence="7" key="1">
    <citation type="submission" date="2022-08" db="EMBL/GenBank/DDBJ databases">
        <title>Catabolic pathway analysis in culturable SAR92 clade bacteria reveals their overlooked roles in DMSP degradation in coastal seas.</title>
        <authorList>
            <person name="He X."/>
            <person name="Zhang X."/>
            <person name="Zhang Y."/>
        </authorList>
    </citation>
    <scope>NUCLEOTIDE SEQUENCE</scope>
    <source>
        <strain evidence="7">H455</strain>
    </source>
</reference>
<evidence type="ECO:0000256" key="3">
    <source>
        <dbReference type="ARBA" id="ARBA00022989"/>
    </source>
</evidence>
<sequence length="198" mass="21708">MKELIGILFSPRTTWSTLAQESDSKIKSRLLLILLMAALPPIGFYYGTTQIGWHSGGELIKVSAASAIPLMVLFYFALVASVVIIGLMTHWMSKTYNAQSFPIKGMVLVGLANTPIFLAGLLAFYPIWWFDIFLATAACCYTIRLLYLGVPRLMKVPEDLGMLYASALFAVALVYAVVVLGATVILWEYVAAPVFVDG</sequence>
<dbReference type="EMBL" id="CP103416">
    <property type="protein sequence ID" value="UVW34765.1"/>
    <property type="molecule type" value="Genomic_DNA"/>
</dbReference>
<gene>
    <name evidence="7" type="ORF">NYF23_12220</name>
</gene>
<dbReference type="Pfam" id="PF04893">
    <property type="entry name" value="Yip1"/>
    <property type="match status" value="1"/>
</dbReference>
<evidence type="ECO:0000259" key="6">
    <source>
        <dbReference type="Pfam" id="PF04893"/>
    </source>
</evidence>
<name>A0ABY5TLP1_9GAMM</name>
<proteinExistence type="predicted"/>
<evidence type="ECO:0000313" key="7">
    <source>
        <dbReference type="EMBL" id="UVW34765.1"/>
    </source>
</evidence>
<evidence type="ECO:0000256" key="4">
    <source>
        <dbReference type="ARBA" id="ARBA00023136"/>
    </source>
</evidence>
<evidence type="ECO:0000256" key="5">
    <source>
        <dbReference type="SAM" id="Phobius"/>
    </source>
</evidence>
<feature type="transmembrane region" description="Helical" evidence="5">
    <location>
        <begin position="67"/>
        <end position="89"/>
    </location>
</feature>
<dbReference type="InterPro" id="IPR006977">
    <property type="entry name" value="Yip1_dom"/>
</dbReference>
<evidence type="ECO:0000256" key="1">
    <source>
        <dbReference type="ARBA" id="ARBA00004141"/>
    </source>
</evidence>
<keyword evidence="4 5" id="KW-0472">Membrane</keyword>
<keyword evidence="8" id="KW-1185">Reference proteome</keyword>
<feature type="transmembrane region" description="Helical" evidence="5">
    <location>
        <begin position="30"/>
        <end position="47"/>
    </location>
</feature>
<evidence type="ECO:0000256" key="2">
    <source>
        <dbReference type="ARBA" id="ARBA00022692"/>
    </source>
</evidence>
<feature type="domain" description="Yip1" evidence="6">
    <location>
        <begin position="5"/>
        <end position="178"/>
    </location>
</feature>
<keyword evidence="3 5" id="KW-1133">Transmembrane helix</keyword>
<organism evidence="7 8">
    <name type="scientific">SAR92 clade bacterium H455</name>
    <dbReference type="NCBI Taxonomy" id="2974818"/>
    <lineage>
        <taxon>Bacteria</taxon>
        <taxon>Pseudomonadati</taxon>
        <taxon>Pseudomonadota</taxon>
        <taxon>Gammaproteobacteria</taxon>
        <taxon>Cellvibrionales</taxon>
        <taxon>Porticoccaceae</taxon>
        <taxon>SAR92 clade</taxon>
    </lineage>
</organism>
<feature type="transmembrane region" description="Helical" evidence="5">
    <location>
        <begin position="162"/>
        <end position="187"/>
    </location>
</feature>
<comment type="subcellular location">
    <subcellularLocation>
        <location evidence="1">Membrane</location>
        <topology evidence="1">Multi-pass membrane protein</topology>
    </subcellularLocation>
</comment>
<feature type="transmembrane region" description="Helical" evidence="5">
    <location>
        <begin position="101"/>
        <end position="121"/>
    </location>
</feature>
<dbReference type="Proteomes" id="UP001059934">
    <property type="component" value="Chromosome"/>
</dbReference>